<reference evidence="2 3" key="1">
    <citation type="journal article" date="2019" name="Sci. Rep.">
        <title>Orb-weaving spider Araneus ventricosus genome elucidates the spidroin gene catalogue.</title>
        <authorList>
            <person name="Kono N."/>
            <person name="Nakamura H."/>
            <person name="Ohtoshi R."/>
            <person name="Moran D.A.P."/>
            <person name="Shinohara A."/>
            <person name="Yoshida Y."/>
            <person name="Fujiwara M."/>
            <person name="Mori M."/>
            <person name="Tomita M."/>
            <person name="Arakawa K."/>
        </authorList>
    </citation>
    <scope>NUCLEOTIDE SEQUENCE [LARGE SCALE GENOMIC DNA]</scope>
</reference>
<gene>
    <name evidence="2" type="ORF">AVEN_104292_1</name>
</gene>
<sequence>MERQTGKTTQANKPTVQNATTELTGREIRFLSRYLMMTSRSGDHKSCRARPQMNRPGARTHRSANARSSGAPGWQSASALMRAVTFISELFRIISVVRSEENKSHKNPHNQASHNQSNIVLENNANNGTLALPGNSLPAKHDNILRTSQPVQETINMLLLGSQCESSLDFERKQIDCEVLEPELHLLSFVCGGSCGDGDIMENLPPAPEPPPPATPHPSVRPGADNR</sequence>
<accession>A0A4Y2T8C6</accession>
<feature type="compositionally biased region" description="Pro residues" evidence="1">
    <location>
        <begin position="205"/>
        <end position="216"/>
    </location>
</feature>
<organism evidence="2 3">
    <name type="scientific">Araneus ventricosus</name>
    <name type="common">Orbweaver spider</name>
    <name type="synonym">Epeira ventricosa</name>
    <dbReference type="NCBI Taxonomy" id="182803"/>
    <lineage>
        <taxon>Eukaryota</taxon>
        <taxon>Metazoa</taxon>
        <taxon>Ecdysozoa</taxon>
        <taxon>Arthropoda</taxon>
        <taxon>Chelicerata</taxon>
        <taxon>Arachnida</taxon>
        <taxon>Araneae</taxon>
        <taxon>Araneomorphae</taxon>
        <taxon>Entelegynae</taxon>
        <taxon>Araneoidea</taxon>
        <taxon>Araneidae</taxon>
        <taxon>Araneus</taxon>
    </lineage>
</organism>
<comment type="caution">
    <text evidence="2">The sequence shown here is derived from an EMBL/GenBank/DDBJ whole genome shotgun (WGS) entry which is preliminary data.</text>
</comment>
<keyword evidence="3" id="KW-1185">Reference proteome</keyword>
<evidence type="ECO:0000313" key="3">
    <source>
        <dbReference type="Proteomes" id="UP000499080"/>
    </source>
</evidence>
<evidence type="ECO:0000256" key="1">
    <source>
        <dbReference type="SAM" id="MobiDB-lite"/>
    </source>
</evidence>
<protein>
    <submittedName>
        <fullName evidence="2">Uncharacterized protein</fullName>
    </submittedName>
</protein>
<feature type="region of interest" description="Disordered" evidence="1">
    <location>
        <begin position="201"/>
        <end position="227"/>
    </location>
</feature>
<dbReference type="EMBL" id="BGPR01026465">
    <property type="protein sequence ID" value="GBN96210.1"/>
    <property type="molecule type" value="Genomic_DNA"/>
</dbReference>
<feature type="region of interest" description="Disordered" evidence="1">
    <location>
        <begin position="1"/>
        <end position="23"/>
    </location>
</feature>
<name>A0A4Y2T8C6_ARAVE</name>
<dbReference type="AlphaFoldDB" id="A0A4Y2T8C6"/>
<dbReference type="Proteomes" id="UP000499080">
    <property type="component" value="Unassembled WGS sequence"/>
</dbReference>
<evidence type="ECO:0000313" key="2">
    <source>
        <dbReference type="EMBL" id="GBN96210.1"/>
    </source>
</evidence>
<proteinExistence type="predicted"/>
<feature type="region of interest" description="Disordered" evidence="1">
    <location>
        <begin position="40"/>
        <end position="73"/>
    </location>
</feature>